<feature type="transmembrane region" description="Helical" evidence="18">
    <location>
        <begin position="761"/>
        <end position="784"/>
    </location>
</feature>
<keyword evidence="13" id="KW-1278">Translocase</keyword>
<dbReference type="Gene3D" id="2.70.150.10">
    <property type="entry name" value="Calcium-transporting ATPase, cytoplasmic transduction domain A"/>
    <property type="match status" value="1"/>
</dbReference>
<dbReference type="InterPro" id="IPR001757">
    <property type="entry name" value="P_typ_ATPase"/>
</dbReference>
<dbReference type="InterPro" id="IPR018303">
    <property type="entry name" value="ATPase_P-typ_P_site"/>
</dbReference>
<dbReference type="InterPro" id="IPR004014">
    <property type="entry name" value="ATPase_P-typ_cation-transptr_N"/>
</dbReference>
<organism evidence="20 21">
    <name type="scientific">Candidatus Borkfalkia excrementavium</name>
    <dbReference type="NCBI Taxonomy" id="2838505"/>
    <lineage>
        <taxon>Bacteria</taxon>
        <taxon>Bacillati</taxon>
        <taxon>Bacillota</taxon>
        <taxon>Clostridia</taxon>
        <taxon>Christensenellales</taxon>
        <taxon>Christensenellaceae</taxon>
        <taxon>Candidatus Borkfalkia</taxon>
    </lineage>
</organism>
<comment type="subcellular location">
    <subcellularLocation>
        <location evidence="2">Cell inner membrane</location>
        <topology evidence="2">Multi-pass membrane protein</topology>
    </subcellularLocation>
</comment>
<evidence type="ECO:0000259" key="19">
    <source>
        <dbReference type="SMART" id="SM00831"/>
    </source>
</evidence>
<evidence type="ECO:0000256" key="1">
    <source>
        <dbReference type="ARBA" id="ARBA00003954"/>
    </source>
</evidence>
<dbReference type="InterPro" id="IPR023298">
    <property type="entry name" value="ATPase_P-typ_TM_dom_sf"/>
</dbReference>
<feature type="transmembrane region" description="Helical" evidence="18">
    <location>
        <begin position="804"/>
        <end position="827"/>
    </location>
</feature>
<dbReference type="PROSITE" id="PS00154">
    <property type="entry name" value="ATPASE_E1_E2"/>
    <property type="match status" value="1"/>
</dbReference>
<evidence type="ECO:0000256" key="14">
    <source>
        <dbReference type="ARBA" id="ARBA00022989"/>
    </source>
</evidence>
<sequence>MKNKKLKSAVLSETVNKIVRAEELKARAEFAAKSDERELRAFFGAPVGGLSERGVIENRQKYGSNLLPSAKKNGTFARLLAAFADPFTAILFVLAAVSLFTDVIFAADGEKKYVTVIVIVTLIVLSGALRFVQETRSGNAAAKLAAMITCTATVQRNGADRSEIPVGEIVAGDTVFLSAGDMIPADMRILSAKDLFVSASALTGESAPVEKKAEPAKEYTNAVNCDCLALMGTSVVSGSGAGVVIAVGGDTVLGKTARSLSATRGKTAFDREVDSVSRLLILFMLVMVPVVFLVNGFTKGDWAGAALFAVSVAVGLTPEMLPMIVTACLAKGAVTLSGKKVIVKELNGIQNLGAADVFCTDKTGTLTQDKVVLEYHLNVNGEEDARVLRHAFLNSNYQTGLKNLMDAAVISRTRELCDAGEMDGAVFHSYVKTDEIPFDFSRRRMSVAVRDKTGKTQLITKGAVEEMLKISSYAELNGSVCPLSEEKKKFVLQKADELNAKGMRVIAVAQKNLSDKASPLSVGDEAEMVLIGYLAFLDPPKSSSAAAIASLKKMGVAVKVLTGDNEKVTACVCRKVGLDCGRILLGDDLDGMNDRALGEAAETVTVFAKLSPAQKERVIRVLRENGHTVGYMGDGINDAPAMRAADVGISVDTAADIAKEAAGIILLEKDLTVVADGVAEGRRTCANMAKYIKITASSNFGNMLSVLVAGAFLPFLPMQAVQLVVLNLIYDVSCTALPWDRVDDLYLRSPSSWNARSVRGFMFRFGPVSSLFDIATYAFLYFVFCPAVCGMPYAALSPELRPLFVGIFQAGWFIESALTQTAVIHTLRSDGLPVVKSRASLPVSLFTAAGVTVAAVLAFTPVGSGIGLSRLPVRYFGYLAAVLLLYMFLSEVAKRLYIRKYGRLL</sequence>
<evidence type="ECO:0000256" key="10">
    <source>
        <dbReference type="ARBA" id="ARBA00022741"/>
    </source>
</evidence>
<comment type="catalytic activity">
    <reaction evidence="17">
        <text>Mg(2+)(out) + ATP + H2O = Mg(2+)(in) + ADP + phosphate + H(+)</text>
        <dbReference type="Rhea" id="RHEA:10260"/>
        <dbReference type="ChEBI" id="CHEBI:15377"/>
        <dbReference type="ChEBI" id="CHEBI:15378"/>
        <dbReference type="ChEBI" id="CHEBI:18420"/>
        <dbReference type="ChEBI" id="CHEBI:30616"/>
        <dbReference type="ChEBI" id="CHEBI:43474"/>
        <dbReference type="ChEBI" id="CHEBI:456216"/>
        <dbReference type="EC" id="7.2.2.14"/>
    </reaction>
</comment>
<dbReference type="EC" id="7.2.2.14" evidence="4"/>
<dbReference type="Pfam" id="PF00122">
    <property type="entry name" value="E1-E2_ATPase"/>
    <property type="match status" value="1"/>
</dbReference>
<dbReference type="NCBIfam" id="TIGR01494">
    <property type="entry name" value="ATPase_P-type"/>
    <property type="match status" value="2"/>
</dbReference>
<dbReference type="Pfam" id="PF00690">
    <property type="entry name" value="Cation_ATPase_N"/>
    <property type="match status" value="1"/>
</dbReference>
<keyword evidence="15 18" id="KW-0472">Membrane</keyword>
<feature type="transmembrane region" description="Helical" evidence="18">
    <location>
        <begin position="279"/>
        <end position="297"/>
    </location>
</feature>
<evidence type="ECO:0000256" key="17">
    <source>
        <dbReference type="ARBA" id="ARBA00047295"/>
    </source>
</evidence>
<name>A0A9D1Z8H5_9FIRM</name>
<keyword evidence="12" id="KW-0460">Magnesium</keyword>
<dbReference type="InterPro" id="IPR059000">
    <property type="entry name" value="ATPase_P-type_domA"/>
</dbReference>
<evidence type="ECO:0000256" key="12">
    <source>
        <dbReference type="ARBA" id="ARBA00022842"/>
    </source>
</evidence>
<dbReference type="InterPro" id="IPR036412">
    <property type="entry name" value="HAD-like_sf"/>
</dbReference>
<evidence type="ECO:0000256" key="3">
    <source>
        <dbReference type="ARBA" id="ARBA00008746"/>
    </source>
</evidence>
<dbReference type="SUPFAM" id="SSF81665">
    <property type="entry name" value="Calcium ATPase, transmembrane domain M"/>
    <property type="match status" value="1"/>
</dbReference>
<evidence type="ECO:0000256" key="7">
    <source>
        <dbReference type="ARBA" id="ARBA00022519"/>
    </source>
</evidence>
<comment type="similarity">
    <text evidence="3">Belongs to the cation transport ATPase (P-type) (TC 3.A.3) family. Type IIIB subfamily.</text>
</comment>
<dbReference type="GO" id="GO:0016887">
    <property type="term" value="F:ATP hydrolysis activity"/>
    <property type="evidence" value="ECO:0007669"/>
    <property type="project" value="InterPro"/>
</dbReference>
<dbReference type="NCBIfam" id="NF011702">
    <property type="entry name" value="PRK15122.1"/>
    <property type="match status" value="1"/>
</dbReference>
<evidence type="ECO:0000256" key="8">
    <source>
        <dbReference type="ARBA" id="ARBA00022553"/>
    </source>
</evidence>
<dbReference type="AlphaFoldDB" id="A0A9D1Z8H5"/>
<dbReference type="Pfam" id="PF13246">
    <property type="entry name" value="Cation_ATPase"/>
    <property type="match status" value="1"/>
</dbReference>
<protein>
    <recommendedName>
        <fullName evidence="5">Magnesium-transporting ATPase, P-type 1</fullName>
        <ecNumber evidence="4">7.2.2.14</ecNumber>
    </recommendedName>
    <alternativeName>
        <fullName evidence="16">Mg(2+) transport ATPase, P-type 1</fullName>
    </alternativeName>
</protein>
<evidence type="ECO:0000256" key="15">
    <source>
        <dbReference type="ARBA" id="ARBA00023136"/>
    </source>
</evidence>
<dbReference type="PRINTS" id="PR01836">
    <property type="entry name" value="MGATPASE"/>
</dbReference>
<dbReference type="InterPro" id="IPR006415">
    <property type="entry name" value="P-type_ATPase_IIIB"/>
</dbReference>
<dbReference type="GO" id="GO:0015444">
    <property type="term" value="F:P-type magnesium transporter activity"/>
    <property type="evidence" value="ECO:0007669"/>
    <property type="project" value="UniProtKB-EC"/>
</dbReference>
<feature type="transmembrane region" description="Helical" evidence="18">
    <location>
        <begin position="875"/>
        <end position="893"/>
    </location>
</feature>
<evidence type="ECO:0000256" key="4">
    <source>
        <dbReference type="ARBA" id="ARBA00012786"/>
    </source>
</evidence>
<dbReference type="InterPro" id="IPR006068">
    <property type="entry name" value="ATPase_P-typ_cation-transptr_C"/>
</dbReference>
<evidence type="ECO:0000256" key="5">
    <source>
        <dbReference type="ARBA" id="ARBA00013555"/>
    </source>
</evidence>
<dbReference type="InterPro" id="IPR023214">
    <property type="entry name" value="HAD_sf"/>
</dbReference>
<evidence type="ECO:0000256" key="16">
    <source>
        <dbReference type="ARBA" id="ARBA00029806"/>
    </source>
</evidence>
<dbReference type="GO" id="GO:0005524">
    <property type="term" value="F:ATP binding"/>
    <property type="evidence" value="ECO:0007669"/>
    <property type="project" value="UniProtKB-KW"/>
</dbReference>
<dbReference type="SFLD" id="SFLDS00003">
    <property type="entry name" value="Haloacid_Dehalogenase"/>
    <property type="match status" value="1"/>
</dbReference>
<comment type="function">
    <text evidence="1">Mediates magnesium influx to the cytosol.</text>
</comment>
<dbReference type="Gene3D" id="1.20.1110.10">
    <property type="entry name" value="Calcium-transporting ATPase, transmembrane domain"/>
    <property type="match status" value="1"/>
</dbReference>
<feature type="transmembrane region" description="Helical" evidence="18">
    <location>
        <begin position="79"/>
        <end position="101"/>
    </location>
</feature>
<reference evidence="20" key="1">
    <citation type="journal article" date="2021" name="PeerJ">
        <title>Extensive microbial diversity within the chicken gut microbiome revealed by metagenomics and culture.</title>
        <authorList>
            <person name="Gilroy R."/>
            <person name="Ravi A."/>
            <person name="Getino M."/>
            <person name="Pursley I."/>
            <person name="Horton D.L."/>
            <person name="Alikhan N.F."/>
            <person name="Baker D."/>
            <person name="Gharbi K."/>
            <person name="Hall N."/>
            <person name="Watson M."/>
            <person name="Adriaenssens E.M."/>
            <person name="Foster-Nyarko E."/>
            <person name="Jarju S."/>
            <person name="Secka A."/>
            <person name="Antonio M."/>
            <person name="Oren A."/>
            <person name="Chaudhuri R.R."/>
            <person name="La Ragione R."/>
            <person name="Hildebrand F."/>
            <person name="Pallen M.J."/>
        </authorList>
    </citation>
    <scope>NUCLEOTIDE SEQUENCE</scope>
    <source>
        <strain evidence="20">CHK199-9574</strain>
    </source>
</reference>
<evidence type="ECO:0000256" key="11">
    <source>
        <dbReference type="ARBA" id="ARBA00022840"/>
    </source>
</evidence>
<evidence type="ECO:0000256" key="2">
    <source>
        <dbReference type="ARBA" id="ARBA00004429"/>
    </source>
</evidence>
<evidence type="ECO:0000313" key="20">
    <source>
        <dbReference type="EMBL" id="HIY78800.1"/>
    </source>
</evidence>
<evidence type="ECO:0000256" key="18">
    <source>
        <dbReference type="SAM" id="Phobius"/>
    </source>
</evidence>
<reference evidence="20" key="2">
    <citation type="submission" date="2021-04" db="EMBL/GenBank/DDBJ databases">
        <authorList>
            <person name="Gilroy R."/>
        </authorList>
    </citation>
    <scope>NUCLEOTIDE SEQUENCE</scope>
    <source>
        <strain evidence="20">CHK199-9574</strain>
    </source>
</reference>
<dbReference type="Proteomes" id="UP000824135">
    <property type="component" value="Unassembled WGS sequence"/>
</dbReference>
<dbReference type="SFLD" id="SFLDG00002">
    <property type="entry name" value="C1.7:_P-type_atpase_like"/>
    <property type="match status" value="1"/>
</dbReference>
<dbReference type="SFLD" id="SFLDF00027">
    <property type="entry name" value="p-type_atpase"/>
    <property type="match status" value="1"/>
</dbReference>
<dbReference type="SUPFAM" id="SSF81653">
    <property type="entry name" value="Calcium ATPase, transduction domain A"/>
    <property type="match status" value="1"/>
</dbReference>
<keyword evidence="14 18" id="KW-1133">Transmembrane helix</keyword>
<feature type="transmembrane region" description="Helical" evidence="18">
    <location>
        <begin position="303"/>
        <end position="330"/>
    </location>
</feature>
<feature type="transmembrane region" description="Helical" evidence="18">
    <location>
        <begin position="113"/>
        <end position="132"/>
    </location>
</feature>
<evidence type="ECO:0000313" key="21">
    <source>
        <dbReference type="Proteomes" id="UP000824135"/>
    </source>
</evidence>
<comment type="caution">
    <text evidence="20">The sequence shown here is derived from an EMBL/GenBank/DDBJ whole genome shotgun (WGS) entry which is preliminary data.</text>
</comment>
<keyword evidence="10" id="KW-0547">Nucleotide-binding</keyword>
<keyword evidence="7" id="KW-0997">Cell inner membrane</keyword>
<keyword evidence="8" id="KW-0597">Phosphoprotein</keyword>
<evidence type="ECO:0000256" key="13">
    <source>
        <dbReference type="ARBA" id="ARBA00022967"/>
    </source>
</evidence>
<dbReference type="SMART" id="SM00831">
    <property type="entry name" value="Cation_ATPase_N"/>
    <property type="match status" value="1"/>
</dbReference>
<dbReference type="EMBL" id="DXCO01000041">
    <property type="protein sequence ID" value="HIY78800.1"/>
    <property type="molecule type" value="Genomic_DNA"/>
</dbReference>
<evidence type="ECO:0000256" key="9">
    <source>
        <dbReference type="ARBA" id="ARBA00022692"/>
    </source>
</evidence>
<proteinExistence type="inferred from homology"/>
<dbReference type="InterPro" id="IPR023299">
    <property type="entry name" value="ATPase_P-typ_cyto_dom_N"/>
</dbReference>
<dbReference type="Gene3D" id="3.40.50.1000">
    <property type="entry name" value="HAD superfamily/HAD-like"/>
    <property type="match status" value="1"/>
</dbReference>
<dbReference type="SUPFAM" id="SSF56784">
    <property type="entry name" value="HAD-like"/>
    <property type="match status" value="1"/>
</dbReference>
<dbReference type="Pfam" id="PF00689">
    <property type="entry name" value="Cation_ATPase_C"/>
    <property type="match status" value="1"/>
</dbReference>
<dbReference type="InterPro" id="IPR008250">
    <property type="entry name" value="ATPase_P-typ_transduc_dom_A_sf"/>
</dbReference>
<dbReference type="GO" id="GO:0005886">
    <property type="term" value="C:plasma membrane"/>
    <property type="evidence" value="ECO:0007669"/>
    <property type="project" value="UniProtKB-SubCell"/>
</dbReference>
<dbReference type="NCBIfam" id="TIGR01524">
    <property type="entry name" value="ATPase-IIIB_Mg"/>
    <property type="match status" value="1"/>
</dbReference>
<dbReference type="CDD" id="cd02077">
    <property type="entry name" value="P-type_ATPase_Mg"/>
    <property type="match status" value="1"/>
</dbReference>
<dbReference type="InterPro" id="IPR044492">
    <property type="entry name" value="P_typ_ATPase_HD_dom"/>
</dbReference>
<dbReference type="PANTHER" id="PTHR42861">
    <property type="entry name" value="CALCIUM-TRANSPORTING ATPASE"/>
    <property type="match status" value="1"/>
</dbReference>
<evidence type="ECO:0000256" key="6">
    <source>
        <dbReference type="ARBA" id="ARBA00022475"/>
    </source>
</evidence>
<keyword evidence="9 18" id="KW-0812">Transmembrane</keyword>
<keyword evidence="6" id="KW-1003">Cell membrane</keyword>
<accession>A0A9D1Z8H5</accession>
<gene>
    <name evidence="20" type="primary">mgtA</name>
    <name evidence="20" type="ORF">H9728_07110</name>
</gene>
<keyword evidence="11" id="KW-0067">ATP-binding</keyword>
<feature type="transmembrane region" description="Helical" evidence="18">
    <location>
        <begin position="839"/>
        <end position="863"/>
    </location>
</feature>
<dbReference type="Gene3D" id="3.40.1110.10">
    <property type="entry name" value="Calcium-transporting ATPase, cytoplasmic domain N"/>
    <property type="match status" value="1"/>
</dbReference>
<feature type="domain" description="Cation-transporting P-type ATPase N-terminal" evidence="19">
    <location>
        <begin position="29"/>
        <end position="103"/>
    </location>
</feature>